<dbReference type="AlphaFoldDB" id="A0A843X397"/>
<organism evidence="2 3">
    <name type="scientific">Colocasia esculenta</name>
    <name type="common">Wild taro</name>
    <name type="synonym">Arum esculentum</name>
    <dbReference type="NCBI Taxonomy" id="4460"/>
    <lineage>
        <taxon>Eukaryota</taxon>
        <taxon>Viridiplantae</taxon>
        <taxon>Streptophyta</taxon>
        <taxon>Embryophyta</taxon>
        <taxon>Tracheophyta</taxon>
        <taxon>Spermatophyta</taxon>
        <taxon>Magnoliopsida</taxon>
        <taxon>Liliopsida</taxon>
        <taxon>Araceae</taxon>
        <taxon>Aroideae</taxon>
        <taxon>Colocasieae</taxon>
        <taxon>Colocasia</taxon>
    </lineage>
</organism>
<reference evidence="2" key="1">
    <citation type="submission" date="2017-07" db="EMBL/GenBank/DDBJ databases">
        <title>Taro Niue Genome Assembly and Annotation.</title>
        <authorList>
            <person name="Atibalentja N."/>
            <person name="Keating K."/>
            <person name="Fields C.J."/>
        </authorList>
    </citation>
    <scope>NUCLEOTIDE SEQUENCE</scope>
    <source>
        <strain evidence="2">Niue_2</strain>
        <tissue evidence="2">Leaf</tissue>
    </source>
</reference>
<feature type="compositionally biased region" description="Low complexity" evidence="1">
    <location>
        <begin position="82"/>
        <end position="98"/>
    </location>
</feature>
<evidence type="ECO:0000256" key="1">
    <source>
        <dbReference type="SAM" id="MobiDB-lite"/>
    </source>
</evidence>
<proteinExistence type="predicted"/>
<gene>
    <name evidence="2" type="ORF">Taro_044775</name>
</gene>
<dbReference type="EMBL" id="NMUH01005131">
    <property type="protein sequence ID" value="MQM11865.1"/>
    <property type="molecule type" value="Genomic_DNA"/>
</dbReference>
<evidence type="ECO:0000313" key="3">
    <source>
        <dbReference type="Proteomes" id="UP000652761"/>
    </source>
</evidence>
<name>A0A843X397_COLES</name>
<feature type="region of interest" description="Disordered" evidence="1">
    <location>
        <begin position="76"/>
        <end position="98"/>
    </location>
</feature>
<accession>A0A843X397</accession>
<evidence type="ECO:0000313" key="2">
    <source>
        <dbReference type="EMBL" id="MQM11865.1"/>
    </source>
</evidence>
<dbReference type="Proteomes" id="UP000652761">
    <property type="component" value="Unassembled WGS sequence"/>
</dbReference>
<keyword evidence="3" id="KW-1185">Reference proteome</keyword>
<sequence>MKLVGYLTTFPNNSMERIQQCKLLNVRNKEEFMQISRVDILKNILGRLLDFVEIATWPILFEEHCPRQADDSATVNRNVYVSRPTSKSRSSDSLAAAL</sequence>
<comment type="caution">
    <text evidence="2">The sequence shown here is derived from an EMBL/GenBank/DDBJ whole genome shotgun (WGS) entry which is preliminary data.</text>
</comment>
<protein>
    <submittedName>
        <fullName evidence="2">Uncharacterized protein</fullName>
    </submittedName>
</protein>